<dbReference type="Gene3D" id="1.10.287.1700">
    <property type="match status" value="1"/>
</dbReference>
<evidence type="ECO:0000256" key="1">
    <source>
        <dbReference type="SAM" id="MobiDB-lite"/>
    </source>
</evidence>
<accession>A0ABY8DLG7</accession>
<proteinExistence type="predicted"/>
<evidence type="ECO:0000313" key="3">
    <source>
        <dbReference type="Proteomes" id="UP001229355"/>
    </source>
</evidence>
<name>A0ABY8DLG7_9HYPH</name>
<dbReference type="EMBL" id="CP120375">
    <property type="protein sequence ID" value="WEX91746.1"/>
    <property type="molecule type" value="Genomic_DNA"/>
</dbReference>
<feature type="region of interest" description="Disordered" evidence="1">
    <location>
        <begin position="140"/>
        <end position="163"/>
    </location>
</feature>
<dbReference type="RefSeq" id="WP_280663702.1">
    <property type="nucleotide sequence ID" value="NZ_CP120375.1"/>
</dbReference>
<keyword evidence="3" id="KW-1185">Reference proteome</keyword>
<sequence length="209" mass="24336">MTPEAVHRLFELKELRRRRAEHALRVRHTTLDNAVRAIGIASTNLRRWRQDLPRRELALYEPLIGKTAALTDLEAVNAQMVSLRQYEQLLGKRIEKAQAEADLARQEREEAYSVVREAWREVSKFEDLIRTLHINATQEEERSANLESEDFAQGRNSIGREQDDDLSVDLQRMRAYRSFSIIRGPHSAKSRVAMWWSALGRSRGYGPKW</sequence>
<dbReference type="InterPro" id="IPR053716">
    <property type="entry name" value="Flag_assembly_chemotaxis_eff"/>
</dbReference>
<dbReference type="InterPro" id="IPR009929">
    <property type="entry name" value="T3SS_YscO"/>
</dbReference>
<protein>
    <submittedName>
        <fullName evidence="2">Type III secretion protein</fullName>
    </submittedName>
</protein>
<geneLocation type="plasmid" evidence="2 3">
    <name>unnamed</name>
</geneLocation>
<keyword evidence="2" id="KW-0614">Plasmid</keyword>
<dbReference type="Pfam" id="PF07321">
    <property type="entry name" value="YscO"/>
    <property type="match status" value="1"/>
</dbReference>
<gene>
    <name evidence="2" type="ORF">PZN02_006061</name>
</gene>
<dbReference type="Proteomes" id="UP001229355">
    <property type="component" value="Plasmid unnamed"/>
</dbReference>
<reference evidence="2 3" key="1">
    <citation type="submission" date="2023-03" db="EMBL/GenBank/DDBJ databases">
        <authorList>
            <person name="Kaur S."/>
            <person name="Espinosa-Saiz D."/>
            <person name="Velazquez E."/>
            <person name="Menendez E."/>
            <person name="diCenzo G.C."/>
        </authorList>
    </citation>
    <scope>NUCLEOTIDE SEQUENCE [LARGE SCALE GENOMIC DNA]</scope>
    <source>
        <strain evidence="2 3">LMG 24692</strain>
        <plasmid evidence="2 3">unnamed</plasmid>
    </source>
</reference>
<organism evidence="2 3">
    <name type="scientific">Sinorhizobium garamanticum</name>
    <dbReference type="NCBI Taxonomy" id="680247"/>
    <lineage>
        <taxon>Bacteria</taxon>
        <taxon>Pseudomonadati</taxon>
        <taxon>Pseudomonadota</taxon>
        <taxon>Alphaproteobacteria</taxon>
        <taxon>Hyphomicrobiales</taxon>
        <taxon>Rhizobiaceae</taxon>
        <taxon>Sinorhizobium/Ensifer group</taxon>
        <taxon>Sinorhizobium</taxon>
    </lineage>
</organism>
<evidence type="ECO:0000313" key="2">
    <source>
        <dbReference type="EMBL" id="WEX91746.1"/>
    </source>
</evidence>